<evidence type="ECO:0000313" key="2">
    <source>
        <dbReference type="Proteomes" id="UP001519460"/>
    </source>
</evidence>
<organism evidence="1 2">
    <name type="scientific">Batillaria attramentaria</name>
    <dbReference type="NCBI Taxonomy" id="370345"/>
    <lineage>
        <taxon>Eukaryota</taxon>
        <taxon>Metazoa</taxon>
        <taxon>Spiralia</taxon>
        <taxon>Lophotrochozoa</taxon>
        <taxon>Mollusca</taxon>
        <taxon>Gastropoda</taxon>
        <taxon>Caenogastropoda</taxon>
        <taxon>Sorbeoconcha</taxon>
        <taxon>Cerithioidea</taxon>
        <taxon>Batillariidae</taxon>
        <taxon>Batillaria</taxon>
    </lineage>
</organism>
<accession>A0ABD0M6H8</accession>
<proteinExistence type="predicted"/>
<dbReference type="Proteomes" id="UP001519460">
    <property type="component" value="Unassembled WGS sequence"/>
</dbReference>
<reference evidence="1 2" key="1">
    <citation type="journal article" date="2023" name="Sci. Data">
        <title>Genome assembly of the Korean intertidal mud-creeper Batillaria attramentaria.</title>
        <authorList>
            <person name="Patra A.K."/>
            <person name="Ho P.T."/>
            <person name="Jun S."/>
            <person name="Lee S.J."/>
            <person name="Kim Y."/>
            <person name="Won Y.J."/>
        </authorList>
    </citation>
    <scope>NUCLEOTIDE SEQUENCE [LARGE SCALE GENOMIC DNA]</scope>
    <source>
        <strain evidence="1">Wonlab-2016</strain>
    </source>
</reference>
<protein>
    <submittedName>
        <fullName evidence="1">Uncharacterized protein</fullName>
    </submittedName>
</protein>
<keyword evidence="2" id="KW-1185">Reference proteome</keyword>
<sequence>MLGPILRSKKLLLQTGHKSKTPPTAVPNVCVRAWSSDNSLTWARDRCPKTVPKHCSRCLLKCEQPLTSLPVCKFESWVDRGTVKQLELDVPSLTNSSTMRHQLELSQNVPNSRRKYQTLAECTKLSQNAPVSNRIYQTLTECTKL</sequence>
<dbReference type="AlphaFoldDB" id="A0ABD0M6H8"/>
<comment type="caution">
    <text evidence="1">The sequence shown here is derived from an EMBL/GenBank/DDBJ whole genome shotgun (WGS) entry which is preliminary data.</text>
</comment>
<dbReference type="EMBL" id="JACVVK020000005">
    <property type="protein sequence ID" value="KAK7507112.1"/>
    <property type="molecule type" value="Genomic_DNA"/>
</dbReference>
<evidence type="ECO:0000313" key="1">
    <source>
        <dbReference type="EMBL" id="KAK7507112.1"/>
    </source>
</evidence>
<name>A0ABD0M6H8_9CAEN</name>
<gene>
    <name evidence="1" type="ORF">BaRGS_00001963</name>
</gene>